<organism evidence="3 4">
    <name type="scientific">Paenibacillus hodogayensis</name>
    <dbReference type="NCBI Taxonomy" id="279208"/>
    <lineage>
        <taxon>Bacteria</taxon>
        <taxon>Bacillati</taxon>
        <taxon>Bacillota</taxon>
        <taxon>Bacilli</taxon>
        <taxon>Bacillales</taxon>
        <taxon>Paenibacillaceae</taxon>
        <taxon>Paenibacillus</taxon>
    </lineage>
</organism>
<dbReference type="Proteomes" id="UP001589619">
    <property type="component" value="Unassembled WGS sequence"/>
</dbReference>
<comment type="caution">
    <text evidence="3">The sequence shown here is derived from an EMBL/GenBank/DDBJ whole genome shotgun (WGS) entry which is preliminary data.</text>
</comment>
<evidence type="ECO:0000313" key="3">
    <source>
        <dbReference type="EMBL" id="MFB9755070.1"/>
    </source>
</evidence>
<sequence length="230" mass="24039">MWNWLSRRGKTASVSSDRAEWSRLEQKIEQLERTLLLLAKETRKQNIVVRQLHINQPVVEQVTFRLDALDIEELSGSLNLGNNFDVQFDPQTLFRSGNGAGKAGDKNGGSDKTADKAGSVGRAPDKTGSVSKAADKASSVSKAADKAGSVGKAPDKAGSVSKAADKASSASGPAASAGKPVPSGEPDASPGRGTAPLERTPSGYSYRTSPASASVRTSAPNRNSPPPRKL</sequence>
<evidence type="ECO:0000256" key="2">
    <source>
        <dbReference type="SAM" id="MobiDB-lite"/>
    </source>
</evidence>
<keyword evidence="1" id="KW-0175">Coiled coil</keyword>
<feature type="compositionally biased region" description="Polar residues" evidence="2">
    <location>
        <begin position="202"/>
        <end position="222"/>
    </location>
</feature>
<feature type="compositionally biased region" description="Basic and acidic residues" evidence="2">
    <location>
        <begin position="103"/>
        <end position="115"/>
    </location>
</feature>
<feature type="coiled-coil region" evidence="1">
    <location>
        <begin position="14"/>
        <end position="41"/>
    </location>
</feature>
<dbReference type="RefSeq" id="WP_344908987.1">
    <property type="nucleotide sequence ID" value="NZ_BAAAYO010000007.1"/>
</dbReference>
<accession>A0ABV5W3B6</accession>
<reference evidence="3 4" key="1">
    <citation type="submission" date="2024-09" db="EMBL/GenBank/DDBJ databases">
        <authorList>
            <person name="Sun Q."/>
            <person name="Mori K."/>
        </authorList>
    </citation>
    <scope>NUCLEOTIDE SEQUENCE [LARGE SCALE GENOMIC DNA]</scope>
    <source>
        <strain evidence="3 4">JCM 12520</strain>
    </source>
</reference>
<protein>
    <submittedName>
        <fullName evidence="3">Uncharacterized protein</fullName>
    </submittedName>
</protein>
<feature type="region of interest" description="Disordered" evidence="2">
    <location>
        <begin position="95"/>
        <end position="230"/>
    </location>
</feature>
<evidence type="ECO:0000256" key="1">
    <source>
        <dbReference type="SAM" id="Coils"/>
    </source>
</evidence>
<name>A0ABV5W3B6_9BACL</name>
<gene>
    <name evidence="3" type="ORF">ACFFNY_26135</name>
</gene>
<proteinExistence type="predicted"/>
<feature type="compositionally biased region" description="Low complexity" evidence="2">
    <location>
        <begin position="156"/>
        <end position="184"/>
    </location>
</feature>
<feature type="compositionally biased region" description="Low complexity" evidence="2">
    <location>
        <begin position="128"/>
        <end position="149"/>
    </location>
</feature>
<evidence type="ECO:0000313" key="4">
    <source>
        <dbReference type="Proteomes" id="UP001589619"/>
    </source>
</evidence>
<dbReference type="EMBL" id="JBHMAG010000017">
    <property type="protein sequence ID" value="MFB9755070.1"/>
    <property type="molecule type" value="Genomic_DNA"/>
</dbReference>
<keyword evidence="4" id="KW-1185">Reference proteome</keyword>